<protein>
    <submittedName>
        <fullName evidence="7">UPF0104 family protein</fullName>
    </submittedName>
</protein>
<dbReference type="GO" id="GO:0005886">
    <property type="term" value="C:plasma membrane"/>
    <property type="evidence" value="ECO:0007669"/>
    <property type="project" value="UniProtKB-SubCell"/>
</dbReference>
<evidence type="ECO:0000256" key="3">
    <source>
        <dbReference type="ARBA" id="ARBA00022692"/>
    </source>
</evidence>
<dbReference type="EMBL" id="WMIA01000001">
    <property type="protein sequence ID" value="MTF37605.1"/>
    <property type="molecule type" value="Genomic_DNA"/>
</dbReference>
<name>A0A844GTL3_9CHRO</name>
<evidence type="ECO:0000256" key="5">
    <source>
        <dbReference type="ARBA" id="ARBA00023136"/>
    </source>
</evidence>
<feature type="transmembrane region" description="Helical" evidence="6">
    <location>
        <begin position="7"/>
        <end position="28"/>
    </location>
</feature>
<feature type="transmembrane region" description="Helical" evidence="6">
    <location>
        <begin position="149"/>
        <end position="175"/>
    </location>
</feature>
<evidence type="ECO:0000313" key="7">
    <source>
        <dbReference type="EMBL" id="MTF37605.1"/>
    </source>
</evidence>
<dbReference type="InterPro" id="IPR022791">
    <property type="entry name" value="L-PG_synthase/AglD"/>
</dbReference>
<organism evidence="7 8">
    <name type="scientific">Cyanobacterium aponinum 0216</name>
    <dbReference type="NCBI Taxonomy" id="2676140"/>
    <lineage>
        <taxon>Bacteria</taxon>
        <taxon>Bacillati</taxon>
        <taxon>Cyanobacteriota</taxon>
        <taxon>Cyanophyceae</taxon>
        <taxon>Oscillatoriophycideae</taxon>
        <taxon>Chroococcales</taxon>
        <taxon>Geminocystaceae</taxon>
        <taxon>Cyanobacterium</taxon>
    </lineage>
</organism>
<feature type="transmembrane region" description="Helical" evidence="6">
    <location>
        <begin position="40"/>
        <end position="62"/>
    </location>
</feature>
<evidence type="ECO:0000256" key="1">
    <source>
        <dbReference type="ARBA" id="ARBA00004651"/>
    </source>
</evidence>
<comment type="subcellular location">
    <subcellularLocation>
        <location evidence="1">Cell membrane</location>
        <topology evidence="1">Multi-pass membrane protein</topology>
    </subcellularLocation>
</comment>
<dbReference type="AlphaFoldDB" id="A0A844GTL3"/>
<proteinExistence type="predicted"/>
<feature type="transmembrane region" description="Helical" evidence="6">
    <location>
        <begin position="237"/>
        <end position="261"/>
    </location>
</feature>
<sequence>MKLLKQFLRYFIFGITLFFLATTIVNNWRSITSIEFNKYLFLLIFISLILNSFAHIFSAWVWTWILTLFNCKLGGFSAVKIYLITNISKYIPGNIWHFVGRIKAIQNHGDSIALGTFPVVLEPLLMAIASLLITIFSVSLGILEVNFSPLIFSLLLFFILIILIVIHPKFINPVLKKLVINKGKVETNIKLNKYPFLPLIGELIFLLLRGSAFMALMMPFIDLNIILIPQVLTAFSFAWLIGLIVPGAPGGLGIFEAVAIASLDPTIFPRDKIIIVVALFRFISIIAETFTAYLAWLLYSVIVNNE</sequence>
<keyword evidence="4 6" id="KW-1133">Transmembrane helix</keyword>
<keyword evidence="2" id="KW-1003">Cell membrane</keyword>
<feature type="transmembrane region" description="Helical" evidence="6">
    <location>
        <begin position="124"/>
        <end position="143"/>
    </location>
</feature>
<keyword evidence="5 6" id="KW-0472">Membrane</keyword>
<feature type="transmembrane region" description="Helical" evidence="6">
    <location>
        <begin position="273"/>
        <end position="299"/>
    </location>
</feature>
<evidence type="ECO:0000256" key="6">
    <source>
        <dbReference type="SAM" id="Phobius"/>
    </source>
</evidence>
<evidence type="ECO:0000313" key="8">
    <source>
        <dbReference type="Proteomes" id="UP000437131"/>
    </source>
</evidence>
<reference evidence="7 8" key="1">
    <citation type="submission" date="2019-11" db="EMBL/GenBank/DDBJ databases">
        <title>Isolation of a new High Light Tolerant Cyanobacteria.</title>
        <authorList>
            <person name="Dobson Z."/>
            <person name="Vaughn N."/>
            <person name="Vaughn M."/>
            <person name="Fromme P."/>
            <person name="Mazor Y."/>
        </authorList>
    </citation>
    <scope>NUCLEOTIDE SEQUENCE [LARGE SCALE GENOMIC DNA]</scope>
    <source>
        <strain evidence="7 8">0216</strain>
    </source>
</reference>
<dbReference type="Pfam" id="PF03706">
    <property type="entry name" value="LPG_synthase_TM"/>
    <property type="match status" value="1"/>
</dbReference>
<comment type="caution">
    <text evidence="7">The sequence shown here is derived from an EMBL/GenBank/DDBJ whole genome shotgun (WGS) entry which is preliminary data.</text>
</comment>
<gene>
    <name evidence="7" type="ORF">GGC33_01490</name>
</gene>
<keyword evidence="3 6" id="KW-0812">Transmembrane</keyword>
<evidence type="ECO:0000256" key="4">
    <source>
        <dbReference type="ARBA" id="ARBA00022989"/>
    </source>
</evidence>
<accession>A0A844GTL3</accession>
<evidence type="ECO:0000256" key="2">
    <source>
        <dbReference type="ARBA" id="ARBA00022475"/>
    </source>
</evidence>
<dbReference type="Proteomes" id="UP000437131">
    <property type="component" value="Unassembled WGS sequence"/>
</dbReference>
<feature type="transmembrane region" description="Helical" evidence="6">
    <location>
        <begin position="196"/>
        <end position="217"/>
    </location>
</feature>
<dbReference type="RefSeq" id="WP_155082493.1">
    <property type="nucleotide sequence ID" value="NZ_WMIA01000001.1"/>
</dbReference>